<reference evidence="2 3" key="1">
    <citation type="submission" date="2019-03" db="EMBL/GenBank/DDBJ databases">
        <title>Genomic Encyclopedia of Type Strains, Phase IV (KMG-IV): sequencing the most valuable type-strain genomes for metagenomic binning, comparative biology and taxonomic classification.</title>
        <authorList>
            <person name="Goeker M."/>
        </authorList>
    </citation>
    <scope>NUCLEOTIDE SEQUENCE [LARGE SCALE GENOMIC DNA]</scope>
    <source>
        <strain evidence="2 3">DSM 13587</strain>
    </source>
</reference>
<evidence type="ECO:0000313" key="3">
    <source>
        <dbReference type="Proteomes" id="UP000295717"/>
    </source>
</evidence>
<gene>
    <name evidence="2" type="ORF">EDC35_109125</name>
</gene>
<keyword evidence="3" id="KW-1185">Reference proteome</keyword>
<organism evidence="2 3">
    <name type="scientific">Thiobaca trueperi</name>
    <dbReference type="NCBI Taxonomy" id="127458"/>
    <lineage>
        <taxon>Bacteria</taxon>
        <taxon>Pseudomonadati</taxon>
        <taxon>Pseudomonadota</taxon>
        <taxon>Gammaproteobacteria</taxon>
        <taxon>Chromatiales</taxon>
        <taxon>Chromatiaceae</taxon>
        <taxon>Thiobaca</taxon>
    </lineage>
</organism>
<dbReference type="Pfam" id="PF05168">
    <property type="entry name" value="HEPN"/>
    <property type="match status" value="1"/>
</dbReference>
<evidence type="ECO:0000313" key="2">
    <source>
        <dbReference type="EMBL" id="TCT19247.1"/>
    </source>
</evidence>
<protein>
    <submittedName>
        <fullName evidence="2">HEPN domain-containing protein</fullName>
    </submittedName>
</protein>
<dbReference type="EMBL" id="SMAO01000009">
    <property type="protein sequence ID" value="TCT19247.1"/>
    <property type="molecule type" value="Genomic_DNA"/>
</dbReference>
<feature type="domain" description="HEPN" evidence="1">
    <location>
        <begin position="153"/>
        <end position="237"/>
    </location>
</feature>
<proteinExistence type="predicted"/>
<accession>A0A4R3MU38</accession>
<dbReference type="Proteomes" id="UP000295717">
    <property type="component" value="Unassembled WGS sequence"/>
</dbReference>
<evidence type="ECO:0000259" key="1">
    <source>
        <dbReference type="Pfam" id="PF05168"/>
    </source>
</evidence>
<sequence length="350" mass="39689">METKVTFADFFALAPGLIALDRELDAKGCPIAYRKYLAADWLIGRNWRNEAIGRAEALITEKCFDVRTVCSVWYNNVYGHVVYQPPASRFVALSTPVPVVITWSPLDKEVTLPDVTLIQYELEESLNEILNPDGVFLDGLRKFQQLPVAKWIWLAMADYDVSVSSFELPRPAYHLSLWHSFQTLEKILKAVLIRFGDTPEFLRKYNHDVRKLTSALKKYGVILTDTGSRLAQEIERLTGGPGVRYLDDLDNQRSRLELAERSLLAHHSLLKFFASEGEYIGSVLSAEGADSVFGVNSRESDQHLRSRVHLEHKSRCSHYAYMVPPYTESRQDIIHPLPGIGPLGRARQDG</sequence>
<dbReference type="InterPro" id="IPR007842">
    <property type="entry name" value="HEPN_dom"/>
</dbReference>
<dbReference type="Gene3D" id="1.20.120.330">
    <property type="entry name" value="Nucleotidyltransferases domain 2"/>
    <property type="match status" value="1"/>
</dbReference>
<dbReference type="SUPFAM" id="SSF81593">
    <property type="entry name" value="Nucleotidyltransferase substrate binding subunit/domain"/>
    <property type="match status" value="1"/>
</dbReference>
<comment type="caution">
    <text evidence="2">The sequence shown here is derived from an EMBL/GenBank/DDBJ whole genome shotgun (WGS) entry which is preliminary data.</text>
</comment>
<name>A0A4R3MU38_9GAMM</name>
<dbReference type="RefSeq" id="WP_132978235.1">
    <property type="nucleotide sequence ID" value="NZ_SMAO01000009.1"/>
</dbReference>
<dbReference type="AlphaFoldDB" id="A0A4R3MU38"/>